<comment type="caution">
    <text evidence="1">The sequence shown here is derived from an EMBL/GenBank/DDBJ whole genome shotgun (WGS) entry which is preliminary data.</text>
</comment>
<organism evidence="1 2">
    <name type="scientific">Trichonephila clavipes</name>
    <name type="common">Golden silk orbweaver</name>
    <name type="synonym">Nephila clavipes</name>
    <dbReference type="NCBI Taxonomy" id="2585209"/>
    <lineage>
        <taxon>Eukaryota</taxon>
        <taxon>Metazoa</taxon>
        <taxon>Ecdysozoa</taxon>
        <taxon>Arthropoda</taxon>
        <taxon>Chelicerata</taxon>
        <taxon>Arachnida</taxon>
        <taxon>Araneae</taxon>
        <taxon>Araneomorphae</taxon>
        <taxon>Entelegynae</taxon>
        <taxon>Araneoidea</taxon>
        <taxon>Nephilidae</taxon>
        <taxon>Trichonephila</taxon>
    </lineage>
</organism>
<accession>A0A8X6RV64</accession>
<protein>
    <submittedName>
        <fullName evidence="1">Uncharacterized protein</fullName>
    </submittedName>
</protein>
<evidence type="ECO:0000313" key="2">
    <source>
        <dbReference type="Proteomes" id="UP000887159"/>
    </source>
</evidence>
<keyword evidence="2" id="KW-1185">Reference proteome</keyword>
<dbReference type="AlphaFoldDB" id="A0A8X6RV64"/>
<dbReference type="Proteomes" id="UP000887159">
    <property type="component" value="Unassembled WGS sequence"/>
</dbReference>
<name>A0A8X6RV64_TRICX</name>
<sequence length="121" mass="14185">MDRIMKKFIIDGKEMHSEFFVTGESVVYLISVQMKRPILFHVFSRTFMGSIPYSLLPFFDRNESDKFPNVDAGNYQELDFLRQNMRARKISGIREGNLKSRLASFRENALPPRDVIDFIKS</sequence>
<proteinExistence type="predicted"/>
<gene>
    <name evidence="1" type="ORF">TNCV_3502831</name>
</gene>
<reference evidence="1" key="1">
    <citation type="submission" date="2020-08" db="EMBL/GenBank/DDBJ databases">
        <title>Multicomponent nature underlies the extraordinary mechanical properties of spider dragline silk.</title>
        <authorList>
            <person name="Kono N."/>
            <person name="Nakamura H."/>
            <person name="Mori M."/>
            <person name="Yoshida Y."/>
            <person name="Ohtoshi R."/>
            <person name="Malay A.D."/>
            <person name="Moran D.A.P."/>
            <person name="Tomita M."/>
            <person name="Numata K."/>
            <person name="Arakawa K."/>
        </authorList>
    </citation>
    <scope>NUCLEOTIDE SEQUENCE</scope>
</reference>
<evidence type="ECO:0000313" key="1">
    <source>
        <dbReference type="EMBL" id="GFY02402.1"/>
    </source>
</evidence>
<dbReference type="EMBL" id="BMAU01021233">
    <property type="protein sequence ID" value="GFY02402.1"/>
    <property type="molecule type" value="Genomic_DNA"/>
</dbReference>